<keyword evidence="2" id="KW-1185">Reference proteome</keyword>
<name>A0A8X6QCW0_NEPPI</name>
<dbReference type="Proteomes" id="UP000887013">
    <property type="component" value="Unassembled WGS sequence"/>
</dbReference>
<gene>
    <name evidence="1" type="primary">AVEN_235582_1</name>
    <name evidence="1" type="ORF">NPIL_146841</name>
</gene>
<evidence type="ECO:0000313" key="1">
    <source>
        <dbReference type="EMBL" id="GFU11896.1"/>
    </source>
</evidence>
<dbReference type="OrthoDB" id="6434514at2759"/>
<comment type="caution">
    <text evidence="1">The sequence shown here is derived from an EMBL/GenBank/DDBJ whole genome shotgun (WGS) entry which is preliminary data.</text>
</comment>
<sequence>MTNRIFFRHIGIHFMCYSSNIHLDDKAEPDIWNFNSSRRGARNVINYFNLQMPASESLSYWDPPVVRFSVHSPFIQDDPSISSNELLLGHIYEINIRLEVEHLLPHPFPTNCTNYNEMWRKNNKTGPRSQEVCQNKCLDHFKERCWEYLVARTLNENNDSYMQEYSSCKKMDFEEIPSCEANCRANCVYVTISIVIF</sequence>
<accession>A0A8X6QCW0</accession>
<proteinExistence type="predicted"/>
<dbReference type="AlphaFoldDB" id="A0A8X6QCW0"/>
<reference evidence="1" key="1">
    <citation type="submission" date="2020-08" db="EMBL/GenBank/DDBJ databases">
        <title>Multicomponent nature underlies the extraordinary mechanical properties of spider dragline silk.</title>
        <authorList>
            <person name="Kono N."/>
            <person name="Nakamura H."/>
            <person name="Mori M."/>
            <person name="Yoshida Y."/>
            <person name="Ohtoshi R."/>
            <person name="Malay A.D."/>
            <person name="Moran D.A.P."/>
            <person name="Tomita M."/>
            <person name="Numata K."/>
            <person name="Arakawa K."/>
        </authorList>
    </citation>
    <scope>NUCLEOTIDE SEQUENCE</scope>
</reference>
<organism evidence="1 2">
    <name type="scientific">Nephila pilipes</name>
    <name type="common">Giant wood spider</name>
    <name type="synonym">Nephila maculata</name>
    <dbReference type="NCBI Taxonomy" id="299642"/>
    <lineage>
        <taxon>Eukaryota</taxon>
        <taxon>Metazoa</taxon>
        <taxon>Ecdysozoa</taxon>
        <taxon>Arthropoda</taxon>
        <taxon>Chelicerata</taxon>
        <taxon>Arachnida</taxon>
        <taxon>Araneae</taxon>
        <taxon>Araneomorphae</taxon>
        <taxon>Entelegynae</taxon>
        <taxon>Araneoidea</taxon>
        <taxon>Nephilidae</taxon>
        <taxon>Nephila</taxon>
    </lineage>
</organism>
<protein>
    <submittedName>
        <fullName evidence="1">Uncharacterized protein</fullName>
    </submittedName>
</protein>
<dbReference type="EMBL" id="BMAW01078665">
    <property type="protein sequence ID" value="GFU11896.1"/>
    <property type="molecule type" value="Genomic_DNA"/>
</dbReference>
<evidence type="ECO:0000313" key="2">
    <source>
        <dbReference type="Proteomes" id="UP000887013"/>
    </source>
</evidence>